<evidence type="ECO:0000313" key="8">
    <source>
        <dbReference type="EMBL" id="MFD1870993.1"/>
    </source>
</evidence>
<proteinExistence type="inferred from homology"/>
<dbReference type="InterPro" id="IPR036388">
    <property type="entry name" value="WH-like_DNA-bd_sf"/>
</dbReference>
<dbReference type="InterPro" id="IPR014284">
    <property type="entry name" value="RNA_pol_sigma-70_dom"/>
</dbReference>
<dbReference type="InterPro" id="IPR013249">
    <property type="entry name" value="RNA_pol_sigma70_r4_t2"/>
</dbReference>
<name>A0ABW4QN69_9BACT</name>
<dbReference type="InterPro" id="IPR007627">
    <property type="entry name" value="RNA_pol_sigma70_r2"/>
</dbReference>
<evidence type="ECO:0000256" key="3">
    <source>
        <dbReference type="ARBA" id="ARBA00023082"/>
    </source>
</evidence>
<dbReference type="Gene3D" id="1.10.1740.10">
    <property type="match status" value="1"/>
</dbReference>
<keyword evidence="4" id="KW-0238">DNA-binding</keyword>
<dbReference type="Pfam" id="PF08281">
    <property type="entry name" value="Sigma70_r4_2"/>
    <property type="match status" value="1"/>
</dbReference>
<dbReference type="PANTHER" id="PTHR43133">
    <property type="entry name" value="RNA POLYMERASE ECF-TYPE SIGMA FACTO"/>
    <property type="match status" value="1"/>
</dbReference>
<dbReference type="SUPFAM" id="SSF88659">
    <property type="entry name" value="Sigma3 and sigma4 domains of RNA polymerase sigma factors"/>
    <property type="match status" value="1"/>
</dbReference>
<comment type="similarity">
    <text evidence="1">Belongs to the sigma-70 factor family. ECF subfamily.</text>
</comment>
<dbReference type="InterPro" id="IPR039425">
    <property type="entry name" value="RNA_pol_sigma-70-like"/>
</dbReference>
<organism evidence="8 9">
    <name type="scientific">Hymenobacter bucti</name>
    <dbReference type="NCBI Taxonomy" id="1844114"/>
    <lineage>
        <taxon>Bacteria</taxon>
        <taxon>Pseudomonadati</taxon>
        <taxon>Bacteroidota</taxon>
        <taxon>Cytophagia</taxon>
        <taxon>Cytophagales</taxon>
        <taxon>Hymenobacteraceae</taxon>
        <taxon>Hymenobacter</taxon>
    </lineage>
</organism>
<dbReference type="NCBIfam" id="TIGR02937">
    <property type="entry name" value="sigma70-ECF"/>
    <property type="match status" value="1"/>
</dbReference>
<dbReference type="Pfam" id="PF04542">
    <property type="entry name" value="Sigma70_r2"/>
    <property type="match status" value="1"/>
</dbReference>
<keyword evidence="3" id="KW-0731">Sigma factor</keyword>
<keyword evidence="5" id="KW-0804">Transcription</keyword>
<dbReference type="InterPro" id="IPR013324">
    <property type="entry name" value="RNA_pol_sigma_r3/r4-like"/>
</dbReference>
<feature type="domain" description="RNA polymerase sigma factor 70 region 4 type 2" evidence="7">
    <location>
        <begin position="146"/>
        <end position="198"/>
    </location>
</feature>
<evidence type="ECO:0000256" key="5">
    <source>
        <dbReference type="ARBA" id="ARBA00023163"/>
    </source>
</evidence>
<feature type="domain" description="RNA polymerase sigma-70 region 2" evidence="6">
    <location>
        <begin position="36"/>
        <end position="103"/>
    </location>
</feature>
<dbReference type="SUPFAM" id="SSF88946">
    <property type="entry name" value="Sigma2 domain of RNA polymerase sigma factors"/>
    <property type="match status" value="1"/>
</dbReference>
<comment type="caution">
    <text evidence="8">The sequence shown here is derived from an EMBL/GenBank/DDBJ whole genome shotgun (WGS) entry which is preliminary data.</text>
</comment>
<gene>
    <name evidence="8" type="ORF">ACFSDX_01035</name>
</gene>
<evidence type="ECO:0000256" key="4">
    <source>
        <dbReference type="ARBA" id="ARBA00023125"/>
    </source>
</evidence>
<evidence type="ECO:0000256" key="1">
    <source>
        <dbReference type="ARBA" id="ARBA00010641"/>
    </source>
</evidence>
<dbReference type="Gene3D" id="1.10.10.10">
    <property type="entry name" value="Winged helix-like DNA-binding domain superfamily/Winged helix DNA-binding domain"/>
    <property type="match status" value="1"/>
</dbReference>
<evidence type="ECO:0000259" key="7">
    <source>
        <dbReference type="Pfam" id="PF08281"/>
    </source>
</evidence>
<sequence length="212" mass="23909">MLFRRRATVVSAASLPDQEVLARYRQTGSVADLGILYERHLPEVFAVCRRYLAPPDEDAQDATMHLFEHLVTKLRTHVPDNFSAWLYTTARNYCLMELRARQRGTASGGPLLLLPDAADVELAAARHLPDATADADDTAQHEADLQALEAALGQLPAEQRRCLELFYLEEKSYQEIVATTGLALNLVKSHLQNGRRMLKRSLQKELRMNNKE</sequence>
<dbReference type="Proteomes" id="UP001597197">
    <property type="component" value="Unassembled WGS sequence"/>
</dbReference>
<accession>A0ABW4QN69</accession>
<keyword evidence="2" id="KW-0805">Transcription regulation</keyword>
<evidence type="ECO:0000313" key="9">
    <source>
        <dbReference type="Proteomes" id="UP001597197"/>
    </source>
</evidence>
<dbReference type="PANTHER" id="PTHR43133:SF8">
    <property type="entry name" value="RNA POLYMERASE SIGMA FACTOR HI_1459-RELATED"/>
    <property type="match status" value="1"/>
</dbReference>
<reference evidence="9" key="1">
    <citation type="journal article" date="2019" name="Int. J. Syst. Evol. Microbiol.">
        <title>The Global Catalogue of Microorganisms (GCM) 10K type strain sequencing project: providing services to taxonomists for standard genome sequencing and annotation.</title>
        <authorList>
            <consortium name="The Broad Institute Genomics Platform"/>
            <consortium name="The Broad Institute Genome Sequencing Center for Infectious Disease"/>
            <person name="Wu L."/>
            <person name="Ma J."/>
        </authorList>
    </citation>
    <scope>NUCLEOTIDE SEQUENCE [LARGE SCALE GENOMIC DNA]</scope>
    <source>
        <strain evidence="9">CGMCC 1.15795</strain>
    </source>
</reference>
<evidence type="ECO:0000256" key="2">
    <source>
        <dbReference type="ARBA" id="ARBA00023015"/>
    </source>
</evidence>
<dbReference type="InterPro" id="IPR013325">
    <property type="entry name" value="RNA_pol_sigma_r2"/>
</dbReference>
<keyword evidence="9" id="KW-1185">Reference proteome</keyword>
<dbReference type="EMBL" id="JBHUFD010000001">
    <property type="protein sequence ID" value="MFD1870993.1"/>
    <property type="molecule type" value="Genomic_DNA"/>
</dbReference>
<protein>
    <submittedName>
        <fullName evidence="8">RNA polymerase sigma factor</fullName>
    </submittedName>
</protein>
<evidence type="ECO:0000259" key="6">
    <source>
        <dbReference type="Pfam" id="PF04542"/>
    </source>
</evidence>
<dbReference type="RefSeq" id="WP_382311245.1">
    <property type="nucleotide sequence ID" value="NZ_JBHUFD010000001.1"/>
</dbReference>